<sequence length="152" mass="16612">MILTLVGCSSPKHFYQGPELSADERVTIWSPTPMLDVKRINDIGITLGVLNLGDRVYAKQGKNTMTVESKGDSTSWSSSGYTATSTRVYRGTFSADLLAGHVYLLESTGGYLTLSDLGNTFTLPENSLVNGDGYYEALEEARKIGTRVKLYK</sequence>
<accession>A0ABS8WCK1</accession>
<evidence type="ECO:0008006" key="3">
    <source>
        <dbReference type="Google" id="ProtNLM"/>
    </source>
</evidence>
<dbReference type="Proteomes" id="UP001201273">
    <property type="component" value="Unassembled WGS sequence"/>
</dbReference>
<comment type="caution">
    <text evidence="1">The sequence shown here is derived from an EMBL/GenBank/DDBJ whole genome shotgun (WGS) entry which is preliminary data.</text>
</comment>
<dbReference type="RefSeq" id="WP_233052832.1">
    <property type="nucleotide sequence ID" value="NZ_JAIMJA010000010.1"/>
</dbReference>
<proteinExistence type="predicted"/>
<evidence type="ECO:0000313" key="2">
    <source>
        <dbReference type="Proteomes" id="UP001201273"/>
    </source>
</evidence>
<name>A0ABS8WCK1_9GAMM</name>
<gene>
    <name evidence="1" type="ORF">K6Y31_11020</name>
</gene>
<protein>
    <recommendedName>
        <fullName evidence="3">Lipoprotein</fullName>
    </recommendedName>
</protein>
<keyword evidence="2" id="KW-1185">Reference proteome</keyword>
<organism evidence="1 2">
    <name type="scientific">Motilimonas cestriensis</name>
    <dbReference type="NCBI Taxonomy" id="2742685"/>
    <lineage>
        <taxon>Bacteria</taxon>
        <taxon>Pseudomonadati</taxon>
        <taxon>Pseudomonadota</taxon>
        <taxon>Gammaproteobacteria</taxon>
        <taxon>Alteromonadales</taxon>
        <taxon>Alteromonadales genera incertae sedis</taxon>
        <taxon>Motilimonas</taxon>
    </lineage>
</organism>
<evidence type="ECO:0000313" key="1">
    <source>
        <dbReference type="EMBL" id="MCE2595346.1"/>
    </source>
</evidence>
<dbReference type="EMBL" id="JAIMJA010000010">
    <property type="protein sequence ID" value="MCE2595346.1"/>
    <property type="molecule type" value="Genomic_DNA"/>
</dbReference>
<reference evidence="1 2" key="1">
    <citation type="journal article" date="2022" name="Environ. Microbiol. Rep.">
        <title>Eco-phylogenetic analyses reveal divergent evolution of vitamin B12 metabolism in the marine bacterial family 'Psychromonadaceae'.</title>
        <authorList>
            <person name="Jin X."/>
            <person name="Yang Y."/>
            <person name="Cao H."/>
            <person name="Gao B."/>
            <person name="Zhao Z."/>
        </authorList>
    </citation>
    <scope>NUCLEOTIDE SEQUENCE [LARGE SCALE GENOMIC DNA]</scope>
    <source>
        <strain evidence="1 2">MKS20</strain>
    </source>
</reference>